<dbReference type="Gene3D" id="1.10.287.1490">
    <property type="match status" value="1"/>
</dbReference>
<protein>
    <recommendedName>
        <fullName evidence="3">DUF7653 domain-containing protein</fullName>
    </recommendedName>
</protein>
<sequence length="941" mass="108730">MNEFLSLKCLGSSDAVGNSLHPSPSSSNEIICRSPSNFPVPEKVHDNQYPDDESSSHFLHRRSHSLSSCAISSGYREGNCVSLSDLHRPASSCGNSPHRASSCQLPCHPLTPERDARSKSSEQSPSHHPNPVQKHGSPSSSRYPETSSVNSPFCSPIPSRYNVASRPPKRNECLDQHVDGEDEELKPETPSGKCLSESGVDCFLAENGNKAFRSLGRSQPVQSSAFSSLTYDNENVRTYSLREEKDSFHHPSVSAFRLIGKSKKKPSIEFPGKLTLNSRDDDSESTMTFEDIYMDSSEMQPTSHSEEVLQHHSMDCYPHYRKLNGYFSQELLGLQKHDHFLENRIMDNTDELKDSDEELVQKLKDIERMVELLPDEDFDLEELHNSDLDAPLFHAITNTKDRKYLASELSSQIKCRIAERCAAKRQLRQARMELKTRTRRMEREKNELQFSLNKELDRRSSDWSLKLEMIRLEEQRLQEQVEELEEQNACFQSEISSLKSRDCDEQNRTMNSDIGLTNLTECLEKIGNKNYSLQKALSVHEHFSAIEKDRDCIRRCLHDKESENKELQKLVIRLQRTCDEQEKAINGLLLGYSNEIENKSTEKSDQITRLQMEQIRLTGIEQNLRKELKTCQHELETLRQENISLLTRLQAAGNGYQFSSIKLEQELHARVDQLQTEGLSLLNDIIHFNEDLLEFLKHKKFEQGQEVKTHPLRYPFEYTIKKQGFSRRYENLRRSLQTIATILDDKSDSYAMVCESLHAEGGMAKKSEDELEIKLREEIMLTRLLREKLYSNELELDRLEAELASSIRVHDVLHTEIQRMQDEVSCLTHKTTDMEIKMLRKDESIKQLENDHQECKKELTAARNMFLKVTEERNHMWEEVKSSREKTMLLNYEVVSLQKKIEQLEEDILTKDGQISILRDSLAKPFDFICSPRSVKDFSLE</sequence>
<name>A0AAQ3QLG7_9LILI</name>
<evidence type="ECO:0000313" key="4">
    <source>
        <dbReference type="EMBL" id="WOL17106.1"/>
    </source>
</evidence>
<feature type="compositionally biased region" description="Basic and acidic residues" evidence="2">
    <location>
        <begin position="111"/>
        <end position="120"/>
    </location>
</feature>
<feature type="coiled-coil region" evidence="1">
    <location>
        <begin position="838"/>
        <end position="914"/>
    </location>
</feature>
<dbReference type="AlphaFoldDB" id="A0AAQ3QLG7"/>
<keyword evidence="5" id="KW-1185">Reference proteome</keyword>
<dbReference type="Proteomes" id="UP001327560">
    <property type="component" value="Chromosome 8"/>
</dbReference>
<evidence type="ECO:0000313" key="5">
    <source>
        <dbReference type="Proteomes" id="UP001327560"/>
    </source>
</evidence>
<reference evidence="4 5" key="1">
    <citation type="submission" date="2023-10" db="EMBL/GenBank/DDBJ databases">
        <title>Chromosome-scale genome assembly provides insights into flower coloration mechanisms of Canna indica.</title>
        <authorList>
            <person name="Li C."/>
        </authorList>
    </citation>
    <scope>NUCLEOTIDE SEQUENCE [LARGE SCALE GENOMIC DNA]</scope>
    <source>
        <tissue evidence="4">Flower</tissue>
    </source>
</reference>
<organism evidence="4 5">
    <name type="scientific">Canna indica</name>
    <name type="common">Indian-shot</name>
    <dbReference type="NCBI Taxonomy" id="4628"/>
    <lineage>
        <taxon>Eukaryota</taxon>
        <taxon>Viridiplantae</taxon>
        <taxon>Streptophyta</taxon>
        <taxon>Embryophyta</taxon>
        <taxon>Tracheophyta</taxon>
        <taxon>Spermatophyta</taxon>
        <taxon>Magnoliopsida</taxon>
        <taxon>Liliopsida</taxon>
        <taxon>Zingiberales</taxon>
        <taxon>Cannaceae</taxon>
        <taxon>Canna</taxon>
    </lineage>
</organism>
<dbReference type="PANTHER" id="PTHR47491">
    <property type="entry name" value="CAP-GLY DOMAIN LINKER"/>
    <property type="match status" value="1"/>
</dbReference>
<dbReference type="EMBL" id="CP136897">
    <property type="protein sequence ID" value="WOL17106.1"/>
    <property type="molecule type" value="Genomic_DNA"/>
</dbReference>
<keyword evidence="1" id="KW-0175">Coiled coil</keyword>
<dbReference type="PANTHER" id="PTHR47491:SF5">
    <property type="entry name" value="CAP-GLY DOMAIN LINKER"/>
    <property type="match status" value="1"/>
</dbReference>
<feature type="compositionally biased region" description="Polar residues" evidence="2">
    <location>
        <begin position="20"/>
        <end position="37"/>
    </location>
</feature>
<feature type="region of interest" description="Disordered" evidence="2">
    <location>
        <begin position="101"/>
        <end position="192"/>
    </location>
</feature>
<proteinExistence type="predicted"/>
<feature type="coiled-coil region" evidence="1">
    <location>
        <begin position="424"/>
        <end position="501"/>
    </location>
</feature>
<accession>A0AAQ3QLG7</accession>
<dbReference type="InterPro" id="IPR056070">
    <property type="entry name" value="DUF7653"/>
</dbReference>
<feature type="compositionally biased region" description="Basic and acidic residues" evidence="2">
    <location>
        <begin position="169"/>
        <end position="179"/>
    </location>
</feature>
<feature type="coiled-coil region" evidence="1">
    <location>
        <begin position="557"/>
        <end position="584"/>
    </location>
</feature>
<dbReference type="Pfam" id="PF24670">
    <property type="entry name" value="DUF7653"/>
    <property type="match status" value="1"/>
</dbReference>
<feature type="region of interest" description="Disordered" evidence="2">
    <location>
        <begin position="16"/>
        <end position="58"/>
    </location>
</feature>
<evidence type="ECO:0000259" key="3">
    <source>
        <dbReference type="Pfam" id="PF24670"/>
    </source>
</evidence>
<feature type="domain" description="DUF7653" evidence="3">
    <location>
        <begin position="622"/>
        <end position="747"/>
    </location>
</feature>
<gene>
    <name evidence="4" type="ORF">Cni_G25895</name>
</gene>
<feature type="compositionally biased region" description="Low complexity" evidence="2">
    <location>
        <begin position="137"/>
        <end position="148"/>
    </location>
</feature>
<evidence type="ECO:0000256" key="1">
    <source>
        <dbReference type="SAM" id="Coils"/>
    </source>
</evidence>
<evidence type="ECO:0000256" key="2">
    <source>
        <dbReference type="SAM" id="MobiDB-lite"/>
    </source>
</evidence>